<organism evidence="2 3">
    <name type="scientific">Parnassius mnemosyne</name>
    <name type="common">clouded apollo</name>
    <dbReference type="NCBI Taxonomy" id="213953"/>
    <lineage>
        <taxon>Eukaryota</taxon>
        <taxon>Metazoa</taxon>
        <taxon>Ecdysozoa</taxon>
        <taxon>Arthropoda</taxon>
        <taxon>Hexapoda</taxon>
        <taxon>Insecta</taxon>
        <taxon>Pterygota</taxon>
        <taxon>Neoptera</taxon>
        <taxon>Endopterygota</taxon>
        <taxon>Lepidoptera</taxon>
        <taxon>Glossata</taxon>
        <taxon>Ditrysia</taxon>
        <taxon>Papilionoidea</taxon>
        <taxon>Papilionidae</taxon>
        <taxon>Parnassiinae</taxon>
        <taxon>Parnassini</taxon>
        <taxon>Parnassius</taxon>
        <taxon>Driopa</taxon>
    </lineage>
</organism>
<name>A0AAV1L470_9NEOP</name>
<keyword evidence="1" id="KW-1133">Transmembrane helix</keyword>
<feature type="transmembrane region" description="Helical" evidence="1">
    <location>
        <begin position="77"/>
        <end position="100"/>
    </location>
</feature>
<proteinExistence type="predicted"/>
<keyword evidence="1" id="KW-0812">Transmembrane</keyword>
<gene>
    <name evidence="2" type="ORF">PARMNEM_LOCUS10494</name>
</gene>
<evidence type="ECO:0000256" key="1">
    <source>
        <dbReference type="SAM" id="Phobius"/>
    </source>
</evidence>
<keyword evidence="3" id="KW-1185">Reference proteome</keyword>
<dbReference type="EMBL" id="CAVLGL010000085">
    <property type="protein sequence ID" value="CAK1590078.1"/>
    <property type="molecule type" value="Genomic_DNA"/>
</dbReference>
<dbReference type="Proteomes" id="UP001314205">
    <property type="component" value="Unassembled WGS sequence"/>
</dbReference>
<comment type="caution">
    <text evidence="2">The sequence shown here is derived from an EMBL/GenBank/DDBJ whole genome shotgun (WGS) entry which is preliminary data.</text>
</comment>
<accession>A0AAV1L470</accession>
<sequence length="146" mass="17308">MYLVMLAHTLIAYNMSYLQNPQFLEQASQHPLSMLLHNGSVIVQTFILLSSFLLAYNQLIDSEKDPKKLSLRELPRIFFNRIARITPLNVFMVGLTATWWRHMSDGPLWIPFIEKECAQCRDKWWAQFLYINNFIEPDKKCLIQTW</sequence>
<reference evidence="2 3" key="1">
    <citation type="submission" date="2023-11" db="EMBL/GenBank/DDBJ databases">
        <authorList>
            <person name="Hedman E."/>
            <person name="Englund M."/>
            <person name="Stromberg M."/>
            <person name="Nyberg Akerstrom W."/>
            <person name="Nylinder S."/>
            <person name="Jareborg N."/>
            <person name="Kallberg Y."/>
            <person name="Kronander E."/>
        </authorList>
    </citation>
    <scope>NUCLEOTIDE SEQUENCE [LARGE SCALE GENOMIC DNA]</scope>
</reference>
<dbReference type="InterPro" id="IPR052728">
    <property type="entry name" value="O2_lipid_transport_reg"/>
</dbReference>
<dbReference type="PANTHER" id="PTHR11161:SF22">
    <property type="entry name" value="ACYLTRANSFERASE 3 DOMAIN-CONTAINING PROTEIN-RELATED"/>
    <property type="match status" value="1"/>
</dbReference>
<evidence type="ECO:0000313" key="2">
    <source>
        <dbReference type="EMBL" id="CAK1590078.1"/>
    </source>
</evidence>
<protein>
    <recommendedName>
        <fullName evidence="4">Acyltransferase 3 domain-containing protein</fullName>
    </recommendedName>
</protein>
<feature type="transmembrane region" description="Helical" evidence="1">
    <location>
        <begin position="34"/>
        <end position="56"/>
    </location>
</feature>
<dbReference type="PANTHER" id="PTHR11161">
    <property type="entry name" value="O-ACYLTRANSFERASE"/>
    <property type="match status" value="1"/>
</dbReference>
<evidence type="ECO:0000313" key="3">
    <source>
        <dbReference type="Proteomes" id="UP001314205"/>
    </source>
</evidence>
<dbReference type="AlphaFoldDB" id="A0AAV1L470"/>
<evidence type="ECO:0008006" key="4">
    <source>
        <dbReference type="Google" id="ProtNLM"/>
    </source>
</evidence>
<keyword evidence="1" id="KW-0472">Membrane</keyword>